<feature type="region of interest" description="Disordered" evidence="2">
    <location>
        <begin position="1"/>
        <end position="87"/>
    </location>
</feature>
<dbReference type="AlphaFoldDB" id="A0A9P5K1B6"/>
<proteinExistence type="predicted"/>
<reference evidence="4" key="2">
    <citation type="journal article" date="2020" name="Nat. Commun.">
        <title>Large-scale genome sequencing of mycorrhizal fungi provides insights into the early evolution of symbiotic traits.</title>
        <authorList>
            <person name="Miyauchi S."/>
            <person name="Kiss E."/>
            <person name="Kuo A."/>
            <person name="Drula E."/>
            <person name="Kohler A."/>
            <person name="Sanchez-Garcia M."/>
            <person name="Morin E."/>
            <person name="Andreopoulos B."/>
            <person name="Barry K.W."/>
            <person name="Bonito G."/>
            <person name="Buee M."/>
            <person name="Carver A."/>
            <person name="Chen C."/>
            <person name="Cichocki N."/>
            <person name="Clum A."/>
            <person name="Culley D."/>
            <person name="Crous P.W."/>
            <person name="Fauchery L."/>
            <person name="Girlanda M."/>
            <person name="Hayes R.D."/>
            <person name="Keri Z."/>
            <person name="LaButti K."/>
            <person name="Lipzen A."/>
            <person name="Lombard V."/>
            <person name="Magnuson J."/>
            <person name="Maillard F."/>
            <person name="Murat C."/>
            <person name="Nolan M."/>
            <person name="Ohm R.A."/>
            <person name="Pangilinan J."/>
            <person name="Pereira M.F."/>
            <person name="Perotto S."/>
            <person name="Peter M."/>
            <person name="Pfister S."/>
            <person name="Riley R."/>
            <person name="Sitrit Y."/>
            <person name="Stielow J.B."/>
            <person name="Szollosi G."/>
            <person name="Zifcakova L."/>
            <person name="Stursova M."/>
            <person name="Spatafora J.W."/>
            <person name="Tedersoo L."/>
            <person name="Vaario L.M."/>
            <person name="Yamada A."/>
            <person name="Yan M."/>
            <person name="Wang P."/>
            <person name="Xu J."/>
            <person name="Bruns T."/>
            <person name="Baldrian P."/>
            <person name="Vilgalys R."/>
            <person name="Dunand C."/>
            <person name="Henrissat B."/>
            <person name="Grigoriev I.V."/>
            <person name="Hibbett D."/>
            <person name="Nagy L.G."/>
            <person name="Martin F.M."/>
        </authorList>
    </citation>
    <scope>NUCLEOTIDE SEQUENCE</scope>
    <source>
        <strain evidence="4">Prilba</strain>
    </source>
</reference>
<comment type="caution">
    <text evidence="4">The sequence shown here is derived from an EMBL/GenBank/DDBJ whole genome shotgun (WGS) entry which is preliminary data.</text>
</comment>
<dbReference type="Pfam" id="PF06221">
    <property type="entry name" value="zf-C2HC5"/>
    <property type="match status" value="1"/>
</dbReference>
<evidence type="ECO:0000259" key="3">
    <source>
        <dbReference type="Pfam" id="PF06221"/>
    </source>
</evidence>
<evidence type="ECO:0000313" key="5">
    <source>
        <dbReference type="Proteomes" id="UP000759537"/>
    </source>
</evidence>
<dbReference type="OrthoDB" id="338816at2759"/>
<feature type="coiled-coil region" evidence="1">
    <location>
        <begin position="145"/>
        <end position="173"/>
    </location>
</feature>
<feature type="compositionally biased region" description="Acidic residues" evidence="2">
    <location>
        <begin position="226"/>
        <end position="237"/>
    </location>
</feature>
<dbReference type="EMBL" id="WHVB01000018">
    <property type="protein sequence ID" value="KAF8473622.1"/>
    <property type="molecule type" value="Genomic_DNA"/>
</dbReference>
<keyword evidence="1" id="KW-0175">Coiled coil</keyword>
<feature type="compositionally biased region" description="Low complexity" evidence="2">
    <location>
        <begin position="60"/>
        <end position="70"/>
    </location>
</feature>
<reference evidence="4" key="1">
    <citation type="submission" date="2019-10" db="EMBL/GenBank/DDBJ databases">
        <authorList>
            <consortium name="DOE Joint Genome Institute"/>
            <person name="Kuo A."/>
            <person name="Miyauchi S."/>
            <person name="Kiss E."/>
            <person name="Drula E."/>
            <person name="Kohler A."/>
            <person name="Sanchez-Garcia M."/>
            <person name="Andreopoulos B."/>
            <person name="Barry K.W."/>
            <person name="Bonito G."/>
            <person name="Buee M."/>
            <person name="Carver A."/>
            <person name="Chen C."/>
            <person name="Cichocki N."/>
            <person name="Clum A."/>
            <person name="Culley D."/>
            <person name="Crous P.W."/>
            <person name="Fauchery L."/>
            <person name="Girlanda M."/>
            <person name="Hayes R."/>
            <person name="Keri Z."/>
            <person name="LaButti K."/>
            <person name="Lipzen A."/>
            <person name="Lombard V."/>
            <person name="Magnuson J."/>
            <person name="Maillard F."/>
            <person name="Morin E."/>
            <person name="Murat C."/>
            <person name="Nolan M."/>
            <person name="Ohm R."/>
            <person name="Pangilinan J."/>
            <person name="Pereira M."/>
            <person name="Perotto S."/>
            <person name="Peter M."/>
            <person name="Riley R."/>
            <person name="Sitrit Y."/>
            <person name="Stielow B."/>
            <person name="Szollosi G."/>
            <person name="Zifcakova L."/>
            <person name="Stursova M."/>
            <person name="Spatafora J.W."/>
            <person name="Tedersoo L."/>
            <person name="Vaario L.-M."/>
            <person name="Yamada A."/>
            <person name="Yan M."/>
            <person name="Wang P."/>
            <person name="Xu J."/>
            <person name="Bruns T."/>
            <person name="Baldrian P."/>
            <person name="Vilgalys R."/>
            <person name="Henrissat B."/>
            <person name="Grigoriev I.V."/>
            <person name="Hibbett D."/>
            <person name="Nagy L.G."/>
            <person name="Martin F.M."/>
        </authorList>
    </citation>
    <scope>NUCLEOTIDE SEQUENCE</scope>
    <source>
        <strain evidence="4">Prilba</strain>
    </source>
</reference>
<feature type="region of interest" description="Disordered" evidence="2">
    <location>
        <begin position="220"/>
        <end position="243"/>
    </location>
</feature>
<dbReference type="GO" id="GO:0008270">
    <property type="term" value="F:zinc ion binding"/>
    <property type="evidence" value="ECO:0007669"/>
    <property type="project" value="InterPro"/>
</dbReference>
<evidence type="ECO:0000256" key="2">
    <source>
        <dbReference type="SAM" id="MobiDB-lite"/>
    </source>
</evidence>
<dbReference type="GO" id="GO:0005634">
    <property type="term" value="C:nucleus"/>
    <property type="evidence" value="ECO:0007669"/>
    <property type="project" value="InterPro"/>
</dbReference>
<dbReference type="InterPro" id="IPR009349">
    <property type="entry name" value="TRIP4/RQT4_C2HC5_Znf"/>
</dbReference>
<evidence type="ECO:0000313" key="4">
    <source>
        <dbReference type="EMBL" id="KAF8473622.1"/>
    </source>
</evidence>
<gene>
    <name evidence="4" type="ORF">DFH94DRAFT_636112</name>
</gene>
<organism evidence="4 5">
    <name type="scientific">Russula ochroleuca</name>
    <dbReference type="NCBI Taxonomy" id="152965"/>
    <lineage>
        <taxon>Eukaryota</taxon>
        <taxon>Fungi</taxon>
        <taxon>Dikarya</taxon>
        <taxon>Basidiomycota</taxon>
        <taxon>Agaricomycotina</taxon>
        <taxon>Agaricomycetes</taxon>
        <taxon>Russulales</taxon>
        <taxon>Russulaceae</taxon>
        <taxon>Russula</taxon>
    </lineage>
</organism>
<dbReference type="Proteomes" id="UP000759537">
    <property type="component" value="Unassembled WGS sequence"/>
</dbReference>
<sequence>MPPRRGTAWATRGSLISDRIPPPGSPRPTKSDKGKGKGKAKAATPEPPARSAEVRRLDELLSGLTSSSTSNQPPKNESKNATTAPGAASADREGCFCQAQVHALSEYTPICSSCGLVLCALHPPHRPCPHCTAPLLAASARAALIAQLEELRADTLREEAVAREREAEEMRLAEGAFPALLSGGGGNAAARGAGGGGGGGGGHRVLSVDSRMKRIMVESYSRPGLENEEAEEEEEDGIASRVPPPPWEVEYVRVQRGPATRWVDLKGGGTVKYVAL</sequence>
<keyword evidence="5" id="KW-1185">Reference proteome</keyword>
<protein>
    <recommendedName>
        <fullName evidence="3">TRIP4/RQT4 C2HC5-type zinc finger domain-containing protein</fullName>
    </recommendedName>
</protein>
<evidence type="ECO:0000256" key="1">
    <source>
        <dbReference type="SAM" id="Coils"/>
    </source>
</evidence>
<accession>A0A9P5K1B6</accession>
<name>A0A9P5K1B6_9AGAM</name>
<feature type="domain" description="TRIP4/RQT4 C2HC5-type zinc finger" evidence="3">
    <location>
        <begin position="93"/>
        <end position="145"/>
    </location>
</feature>
<feature type="compositionally biased region" description="Polar residues" evidence="2">
    <location>
        <begin position="71"/>
        <end position="83"/>
    </location>
</feature>
<dbReference type="GO" id="GO:0072344">
    <property type="term" value="P:rescue of stalled ribosome"/>
    <property type="evidence" value="ECO:0007669"/>
    <property type="project" value="InterPro"/>
</dbReference>
<dbReference type="GO" id="GO:0180022">
    <property type="term" value="C:RQC-trigger complex"/>
    <property type="evidence" value="ECO:0007669"/>
    <property type="project" value="InterPro"/>
</dbReference>